<reference evidence="2 3" key="1">
    <citation type="submission" date="2013-09" db="EMBL/GenBank/DDBJ databases">
        <title>Whole genome shotgun sequence of Vibrio azureus NBRC 104587.</title>
        <authorList>
            <person name="Isaki S."/>
            <person name="Hosoyama A."/>
            <person name="Numata M."/>
            <person name="Hashimoto M."/>
            <person name="Hosoyama Y."/>
            <person name="Tsuchikane K."/>
            <person name="Noguchi M."/>
            <person name="Hirakata S."/>
            <person name="Ichikawa N."/>
            <person name="Ohji S."/>
            <person name="Yamazoe A."/>
            <person name="Fujita N."/>
        </authorList>
    </citation>
    <scope>NUCLEOTIDE SEQUENCE [LARGE SCALE GENOMIC DNA]</scope>
    <source>
        <strain evidence="2 3">NBRC 104587</strain>
    </source>
</reference>
<accession>U3C3K0</accession>
<evidence type="ECO:0000313" key="2">
    <source>
        <dbReference type="EMBL" id="GAD76019.1"/>
    </source>
</evidence>
<protein>
    <recommendedName>
        <fullName evidence="4">RHS repeat-associated core domain-containing protein</fullName>
    </recommendedName>
</protein>
<organism evidence="2 3">
    <name type="scientific">Vibrio azureus NBRC 104587</name>
    <dbReference type="NCBI Taxonomy" id="1219077"/>
    <lineage>
        <taxon>Bacteria</taxon>
        <taxon>Pseudomonadati</taxon>
        <taxon>Pseudomonadota</taxon>
        <taxon>Gammaproteobacteria</taxon>
        <taxon>Vibrionales</taxon>
        <taxon>Vibrionaceae</taxon>
        <taxon>Vibrio</taxon>
    </lineage>
</organism>
<comment type="caution">
    <text evidence="2">The sequence shown here is derived from an EMBL/GenBank/DDBJ whole genome shotgun (WGS) entry which is preliminary data.</text>
</comment>
<dbReference type="Proteomes" id="UP000016567">
    <property type="component" value="Unassembled WGS sequence"/>
</dbReference>
<sequence length="409" mass="43181">MKDYDSEFILNPNISRRSFLSRSVSIAITATCSLNALSVFAKTFNLDEDDLITLFSHEFTGFNGETLDPVTGNYMLGNGYRAYNPTLIRFMSQDSLSPFSEAGINAYQYCSGDPINRSDPSGHLDGLKLGLGIFAVLVGIAGAIAAPFTGGTSLAIAAGVIGSAAGAISGGLSIAAAVVAERNPDVADKLDIASWAFTGISLVAGAVGAAGGIYQGTKAPGFISKLSKGRLGQSRLKVDIKFRPKGQVKARRLKADWTPNDKYALKNAQSVTPVSMKNLKTGEVLKAPETLDKVEQFGSSGFMGSRMIKTYTVRKSMNSWKEALTISKTVIDQVGAIGSGGIGLVIKANALAEKQTTLPNQTFVALSDRSANQYVDRVSAPGLSRTSILNIETNPASINSQVRQGIFTA</sequence>
<feature type="transmembrane region" description="Helical" evidence="1">
    <location>
        <begin position="192"/>
        <end position="214"/>
    </location>
</feature>
<feature type="transmembrane region" description="Helical" evidence="1">
    <location>
        <begin position="154"/>
        <end position="180"/>
    </location>
</feature>
<proteinExistence type="predicted"/>
<keyword evidence="1" id="KW-1133">Transmembrane helix</keyword>
<keyword evidence="1" id="KW-0472">Membrane</keyword>
<dbReference type="STRING" id="1219077.VAZ01S_035_00270"/>
<gene>
    <name evidence="2" type="ORF">VAZ01S_035_00270</name>
</gene>
<dbReference type="eggNOG" id="COG3209">
    <property type="taxonomic scope" value="Bacteria"/>
</dbReference>
<dbReference type="NCBIfam" id="TIGR03696">
    <property type="entry name" value="Rhs_assc_core"/>
    <property type="match status" value="1"/>
</dbReference>
<dbReference type="EMBL" id="BATL01000035">
    <property type="protein sequence ID" value="GAD76019.1"/>
    <property type="molecule type" value="Genomic_DNA"/>
</dbReference>
<name>U3C3K0_9VIBR</name>
<evidence type="ECO:0000313" key="3">
    <source>
        <dbReference type="Proteomes" id="UP000016567"/>
    </source>
</evidence>
<keyword evidence="3" id="KW-1185">Reference proteome</keyword>
<keyword evidence="1" id="KW-0812">Transmembrane</keyword>
<evidence type="ECO:0000256" key="1">
    <source>
        <dbReference type="SAM" id="Phobius"/>
    </source>
</evidence>
<dbReference type="InterPro" id="IPR022385">
    <property type="entry name" value="Rhs_assc_core"/>
</dbReference>
<dbReference type="AlphaFoldDB" id="U3C3K0"/>
<evidence type="ECO:0008006" key="4">
    <source>
        <dbReference type="Google" id="ProtNLM"/>
    </source>
</evidence>
<dbReference type="Gene3D" id="2.180.10.10">
    <property type="entry name" value="RHS repeat-associated core"/>
    <property type="match status" value="1"/>
</dbReference>
<dbReference type="OrthoDB" id="5905222at2"/>
<feature type="transmembrane region" description="Helical" evidence="1">
    <location>
        <begin position="127"/>
        <end position="148"/>
    </location>
</feature>